<dbReference type="GO" id="GO:0003677">
    <property type="term" value="F:DNA binding"/>
    <property type="evidence" value="ECO:0007669"/>
    <property type="project" value="UniProtKB-KW"/>
</dbReference>
<gene>
    <name evidence="6" type="ORF">EFD55_26235</name>
    <name evidence="5" type="ORF">FHS26_005524</name>
</gene>
<dbReference type="Gene3D" id="1.10.10.10">
    <property type="entry name" value="Winged helix-like DNA-binding domain superfamily/Winged helix DNA-binding domain"/>
    <property type="match status" value="1"/>
</dbReference>
<dbReference type="InterPro" id="IPR011991">
    <property type="entry name" value="ArsR-like_HTH"/>
</dbReference>
<dbReference type="OrthoDB" id="9790747at2"/>
<keyword evidence="1" id="KW-0805">Transcription regulation</keyword>
<sequence>MEDEAFDDMMEGSSTSAAQRVFHALSSAPRRKILAYLSASGLTAGEIADRFSMSKPAVSQHLSVLETAGLIKREKQGQFVHYSLIENNLVNVLNGFVQEVCPVGRPIKKESQARARTK</sequence>
<name>A0A3R9AAX7_9HYPH</name>
<protein>
    <submittedName>
        <fullName evidence="6">ArsR family transcriptional regulator</fullName>
    </submittedName>
    <submittedName>
        <fullName evidence="5">DNA-binding transcriptional ArsR family regulator</fullName>
    </submittedName>
</protein>
<dbReference type="InterPro" id="IPR051081">
    <property type="entry name" value="HTH_MetalResp_TranReg"/>
</dbReference>
<evidence type="ECO:0000313" key="6">
    <source>
        <dbReference type="EMBL" id="RSB65929.1"/>
    </source>
</evidence>
<dbReference type="InterPro" id="IPR036390">
    <property type="entry name" value="WH_DNA-bd_sf"/>
</dbReference>
<dbReference type="SUPFAM" id="SSF46785">
    <property type="entry name" value="Winged helix' DNA-binding domain"/>
    <property type="match status" value="1"/>
</dbReference>
<dbReference type="Proteomes" id="UP000277279">
    <property type="component" value="Unassembled WGS sequence"/>
</dbReference>
<evidence type="ECO:0000256" key="3">
    <source>
        <dbReference type="ARBA" id="ARBA00023163"/>
    </source>
</evidence>
<evidence type="ECO:0000313" key="5">
    <source>
        <dbReference type="EMBL" id="MBB3137756.1"/>
    </source>
</evidence>
<evidence type="ECO:0000259" key="4">
    <source>
        <dbReference type="PROSITE" id="PS50987"/>
    </source>
</evidence>
<dbReference type="PANTHER" id="PTHR33154">
    <property type="entry name" value="TRANSCRIPTIONAL REGULATOR, ARSR FAMILY"/>
    <property type="match status" value="1"/>
</dbReference>
<dbReference type="Proteomes" id="UP000518315">
    <property type="component" value="Unassembled WGS sequence"/>
</dbReference>
<evidence type="ECO:0000313" key="8">
    <source>
        <dbReference type="Proteomes" id="UP000518315"/>
    </source>
</evidence>
<evidence type="ECO:0000256" key="1">
    <source>
        <dbReference type="ARBA" id="ARBA00023015"/>
    </source>
</evidence>
<evidence type="ECO:0000256" key="2">
    <source>
        <dbReference type="ARBA" id="ARBA00023125"/>
    </source>
</evidence>
<comment type="caution">
    <text evidence="6">The sequence shown here is derived from an EMBL/GenBank/DDBJ whole genome shotgun (WGS) entry which is preliminary data.</text>
</comment>
<dbReference type="PROSITE" id="PS50987">
    <property type="entry name" value="HTH_ARSR_2"/>
    <property type="match status" value="1"/>
</dbReference>
<dbReference type="RefSeq" id="WP_125848865.1">
    <property type="nucleotide sequence ID" value="NZ_JACHXH010000025.1"/>
</dbReference>
<keyword evidence="8" id="KW-1185">Reference proteome</keyword>
<reference evidence="6 7" key="1">
    <citation type="submission" date="2018-11" db="EMBL/GenBank/DDBJ databases">
        <authorList>
            <person name="Huo Y."/>
        </authorList>
    </citation>
    <scope>NUCLEOTIDE SEQUENCE [LARGE SCALE GENOMIC DNA]</scope>
    <source>
        <strain evidence="6 7">DSM 30132</strain>
    </source>
</reference>
<dbReference type="Pfam" id="PF01022">
    <property type="entry name" value="HTH_5"/>
    <property type="match status" value="1"/>
</dbReference>
<keyword evidence="2 5" id="KW-0238">DNA-binding</keyword>
<evidence type="ECO:0000313" key="7">
    <source>
        <dbReference type="Proteomes" id="UP000277279"/>
    </source>
</evidence>
<keyword evidence="3" id="KW-0804">Transcription</keyword>
<dbReference type="EMBL" id="JACHXH010000025">
    <property type="protein sequence ID" value="MBB3137756.1"/>
    <property type="molecule type" value="Genomic_DNA"/>
</dbReference>
<dbReference type="InterPro" id="IPR036388">
    <property type="entry name" value="WH-like_DNA-bd_sf"/>
</dbReference>
<dbReference type="PANTHER" id="PTHR33154:SF33">
    <property type="entry name" value="TRANSCRIPTIONAL REPRESSOR SDPR"/>
    <property type="match status" value="1"/>
</dbReference>
<dbReference type="SMART" id="SM00418">
    <property type="entry name" value="HTH_ARSR"/>
    <property type="match status" value="1"/>
</dbReference>
<dbReference type="EMBL" id="RJJT01000022">
    <property type="protein sequence ID" value="RSB65929.1"/>
    <property type="molecule type" value="Genomic_DNA"/>
</dbReference>
<feature type="domain" description="HTH arsR-type" evidence="4">
    <location>
        <begin position="10"/>
        <end position="104"/>
    </location>
</feature>
<reference evidence="5 8" key="2">
    <citation type="submission" date="2020-08" db="EMBL/GenBank/DDBJ databases">
        <title>Genomic Encyclopedia of Type Strains, Phase III (KMG-III): the genomes of soil and plant-associated and newly described type strains.</title>
        <authorList>
            <person name="Whitman W."/>
        </authorList>
    </citation>
    <scope>NUCLEOTIDE SEQUENCE [LARGE SCALE GENOMIC DNA]</scope>
    <source>
        <strain evidence="5 8">CECT 4113</strain>
    </source>
</reference>
<dbReference type="CDD" id="cd00090">
    <property type="entry name" value="HTH_ARSR"/>
    <property type="match status" value="1"/>
</dbReference>
<dbReference type="AlphaFoldDB" id="A0A3R9AAX7"/>
<dbReference type="InterPro" id="IPR001845">
    <property type="entry name" value="HTH_ArsR_DNA-bd_dom"/>
</dbReference>
<dbReference type="GO" id="GO:0003700">
    <property type="term" value="F:DNA-binding transcription factor activity"/>
    <property type="evidence" value="ECO:0007669"/>
    <property type="project" value="InterPro"/>
</dbReference>
<dbReference type="PRINTS" id="PR00778">
    <property type="entry name" value="HTHARSR"/>
</dbReference>
<proteinExistence type="predicted"/>
<accession>A0A3R9AAX7</accession>
<organism evidence="6 7">
    <name type="scientific">Rhizobium pisi</name>
    <dbReference type="NCBI Taxonomy" id="574561"/>
    <lineage>
        <taxon>Bacteria</taxon>
        <taxon>Pseudomonadati</taxon>
        <taxon>Pseudomonadota</taxon>
        <taxon>Alphaproteobacteria</taxon>
        <taxon>Hyphomicrobiales</taxon>
        <taxon>Rhizobiaceae</taxon>
        <taxon>Rhizobium/Agrobacterium group</taxon>
        <taxon>Rhizobium</taxon>
    </lineage>
</organism>
<dbReference type="NCBIfam" id="NF033788">
    <property type="entry name" value="HTH_metalloreg"/>
    <property type="match status" value="1"/>
</dbReference>